<gene>
    <name evidence="8" type="primary">arcC</name>
    <name evidence="8" type="ordered locus">MCRO_0625</name>
</gene>
<dbReference type="FunFam" id="3.40.1160.10:FF:000007">
    <property type="entry name" value="Carbamate kinase"/>
    <property type="match status" value="1"/>
</dbReference>
<dbReference type="KEGG" id="mcd:MCRO_0625"/>
<dbReference type="GO" id="GO:0008804">
    <property type="term" value="F:carbamate kinase activity"/>
    <property type="evidence" value="ECO:0007669"/>
    <property type="project" value="UniProtKB-EC"/>
</dbReference>
<dbReference type="Proteomes" id="UP000001845">
    <property type="component" value="Chromosome"/>
</dbReference>
<dbReference type="Gene3D" id="3.40.1160.10">
    <property type="entry name" value="Acetylglutamate kinase-like"/>
    <property type="match status" value="1"/>
</dbReference>
<protein>
    <recommendedName>
        <fullName evidence="2 6">Carbamate kinase</fullName>
    </recommendedName>
</protein>
<name>D5E641_MYCCM</name>
<dbReference type="PIRSF" id="PIRSF000723">
    <property type="entry name" value="Carbamate_kin"/>
    <property type="match status" value="1"/>
</dbReference>
<reference key="2">
    <citation type="submission" date="2010-03" db="EMBL/GenBank/DDBJ databases">
        <authorList>
            <person name="Ma Z."/>
            <person name="Wang X."/>
            <person name="Liu H."/>
        </authorList>
    </citation>
    <scope>NUCLEOTIDE SEQUENCE</scope>
    <source>
        <strain>MP145</strain>
    </source>
</reference>
<dbReference type="HOGENOM" id="CLU_076278_0_0_14"/>
<dbReference type="OrthoDB" id="9766717at2"/>
<comment type="catalytic activity">
    <reaction evidence="5">
        <text>hydrogencarbonate + NH4(+) + ATP = carbamoyl phosphate + ADP + H2O + H(+)</text>
        <dbReference type="Rhea" id="RHEA:10152"/>
        <dbReference type="ChEBI" id="CHEBI:15377"/>
        <dbReference type="ChEBI" id="CHEBI:15378"/>
        <dbReference type="ChEBI" id="CHEBI:17544"/>
        <dbReference type="ChEBI" id="CHEBI:28938"/>
        <dbReference type="ChEBI" id="CHEBI:30616"/>
        <dbReference type="ChEBI" id="CHEBI:58228"/>
        <dbReference type="ChEBI" id="CHEBI:456216"/>
        <dbReference type="EC" id="2.7.2.2"/>
    </reaction>
</comment>
<evidence type="ECO:0000256" key="1">
    <source>
        <dbReference type="ARBA" id="ARBA00011066"/>
    </source>
</evidence>
<dbReference type="CDD" id="cd04235">
    <property type="entry name" value="AAK_CK"/>
    <property type="match status" value="1"/>
</dbReference>
<dbReference type="RefSeq" id="WP_013054496.1">
    <property type="nucleotide sequence ID" value="NC_014014.1"/>
</dbReference>
<keyword evidence="3 6" id="KW-0808">Transferase</keyword>
<organism evidence="8 9">
    <name type="scientific">Mycoplasma crocodyli (strain ATCC 51981 / MP145)</name>
    <dbReference type="NCBI Taxonomy" id="512564"/>
    <lineage>
        <taxon>Bacteria</taxon>
        <taxon>Bacillati</taxon>
        <taxon>Mycoplasmatota</taxon>
        <taxon>Mollicutes</taxon>
        <taxon>Mycoplasmataceae</taxon>
        <taxon>Mycoplasma</taxon>
    </lineage>
</organism>
<dbReference type="InterPro" id="IPR003964">
    <property type="entry name" value="Carb_kinase"/>
</dbReference>
<dbReference type="GO" id="GO:0005829">
    <property type="term" value="C:cytosol"/>
    <property type="evidence" value="ECO:0007669"/>
    <property type="project" value="TreeGrafter"/>
</dbReference>
<reference evidence="8 9" key="3">
    <citation type="journal article" date="2011" name="J. Bacteriol.">
        <title>Genome sequences of Mycoplasma alligatoris A21JP2T and Mycoplasma crocodyli MP145T.</title>
        <authorList>
            <person name="Brown D.R."/>
            <person name="Farmerie W.G."/>
            <person name="May M."/>
            <person name="Benders G.A."/>
            <person name="Durkin A.S."/>
            <person name="Hlavinka K."/>
            <person name="Hostetler J."/>
            <person name="Jackson J."/>
            <person name="Johnson J."/>
            <person name="Miller R.H."/>
            <person name="Paralanov V."/>
            <person name="Radune D."/>
            <person name="Szczypinski B."/>
            <person name="Glass J.I."/>
        </authorList>
    </citation>
    <scope>NUCLEOTIDE SEQUENCE [LARGE SCALE GENOMIC DNA]</scope>
    <source>
        <strain evidence="9">ATCC 51981 / MP145</strain>
    </source>
</reference>
<evidence type="ECO:0000256" key="2">
    <source>
        <dbReference type="ARBA" id="ARBA00013070"/>
    </source>
</evidence>
<feature type="domain" description="Aspartate/glutamate/uridylate kinase" evidence="7">
    <location>
        <begin position="3"/>
        <end position="289"/>
    </location>
</feature>
<evidence type="ECO:0000313" key="8">
    <source>
        <dbReference type="EMBL" id="ADE19720.1"/>
    </source>
</evidence>
<dbReference type="SUPFAM" id="SSF53633">
    <property type="entry name" value="Carbamate kinase-like"/>
    <property type="match status" value="1"/>
</dbReference>
<dbReference type="PRINTS" id="PR01469">
    <property type="entry name" value="CARBMTKINASE"/>
</dbReference>
<sequence>MSKIVIALGGNALGNNPAEQKELVKTPAKKIAQLLKKGHEVLVGHGNGPQVGMIFNAFADAKKVNEKTPMVPFAEAGGMSQGYIGYHMLTALTNELMHDKIQKDVLYFLTQTIVDKSDNAFKNPTKPVGPFYKTKEEADKNNPNSVIVEDAGRGYRKVVPSPLPVDFISINAIKKNFDEGNVVIVGGGGGIPTIFENKEFVGVDGVIDKDFALSKLATKVNADMFVVLTAVEHVYVNYNKPNQKKLENVSIKDLETYIKEGQFAPGSMLPKVQAAIAFVKEKKGNVAIIASLDKLSEAIDGTSGTRIGE</sequence>
<dbReference type="Pfam" id="PF00696">
    <property type="entry name" value="AA_kinase"/>
    <property type="match status" value="1"/>
</dbReference>
<keyword evidence="4 6" id="KW-0418">Kinase</keyword>
<evidence type="ECO:0000259" key="7">
    <source>
        <dbReference type="Pfam" id="PF00696"/>
    </source>
</evidence>
<keyword evidence="9" id="KW-1185">Reference proteome</keyword>
<dbReference type="AlphaFoldDB" id="D5E641"/>
<dbReference type="GO" id="GO:0019546">
    <property type="term" value="P:L-arginine deiminase pathway"/>
    <property type="evidence" value="ECO:0007669"/>
    <property type="project" value="TreeGrafter"/>
</dbReference>
<proteinExistence type="inferred from homology"/>
<accession>D5E641</accession>
<comment type="similarity">
    <text evidence="1 6">Belongs to the carbamate kinase family.</text>
</comment>
<dbReference type="InterPro" id="IPR036393">
    <property type="entry name" value="AceGlu_kinase-like_sf"/>
</dbReference>
<evidence type="ECO:0000256" key="3">
    <source>
        <dbReference type="ARBA" id="ARBA00022679"/>
    </source>
</evidence>
<evidence type="ECO:0000313" key="9">
    <source>
        <dbReference type="Proteomes" id="UP000001845"/>
    </source>
</evidence>
<dbReference type="STRING" id="512564.MCRO_0625"/>
<evidence type="ECO:0000256" key="5">
    <source>
        <dbReference type="ARBA" id="ARBA00048467"/>
    </source>
</evidence>
<reference evidence="9" key="1">
    <citation type="submission" date="2010-03" db="EMBL/GenBank/DDBJ databases">
        <title>The complete genome of Mycoplasma crocodyli MP145.</title>
        <authorList>
            <person name="Glass J.I."/>
            <person name="Durkin A.S."/>
            <person name="Hostetler J."/>
            <person name="Jackson J."/>
            <person name="Johnson J."/>
            <person name="May M.A."/>
            <person name="Paralanov V."/>
            <person name="Radune D."/>
            <person name="Szczypinski B."/>
            <person name="Brown D.R."/>
        </authorList>
    </citation>
    <scope>NUCLEOTIDE SEQUENCE [LARGE SCALE GENOMIC DNA]</scope>
    <source>
        <strain evidence="9">ATCC 51981 / MP145</strain>
    </source>
</reference>
<dbReference type="NCBIfam" id="NF009007">
    <property type="entry name" value="PRK12352.1"/>
    <property type="match status" value="1"/>
</dbReference>
<dbReference type="EMBL" id="CP001991">
    <property type="protein sequence ID" value="ADE19720.1"/>
    <property type="molecule type" value="Genomic_DNA"/>
</dbReference>
<dbReference type="PANTHER" id="PTHR30409">
    <property type="entry name" value="CARBAMATE KINASE"/>
    <property type="match status" value="1"/>
</dbReference>
<dbReference type="InterPro" id="IPR001048">
    <property type="entry name" value="Asp/Glu/Uridylate_kinase"/>
</dbReference>
<evidence type="ECO:0000256" key="4">
    <source>
        <dbReference type="ARBA" id="ARBA00022777"/>
    </source>
</evidence>
<dbReference type="PANTHER" id="PTHR30409:SF1">
    <property type="entry name" value="CARBAMATE KINASE-RELATED"/>
    <property type="match status" value="1"/>
</dbReference>
<evidence type="ECO:0000256" key="6">
    <source>
        <dbReference type="PIRNR" id="PIRNR000723"/>
    </source>
</evidence>
<dbReference type="eggNOG" id="COG0549">
    <property type="taxonomic scope" value="Bacteria"/>
</dbReference>